<evidence type="ECO:0000259" key="9">
    <source>
        <dbReference type="Pfam" id="PF20473"/>
    </source>
</evidence>
<dbReference type="InterPro" id="IPR046817">
    <property type="entry name" value="MmeI_N"/>
</dbReference>
<dbReference type="Pfam" id="PF20464">
    <property type="entry name" value="MmeI_N"/>
    <property type="match status" value="1"/>
</dbReference>
<gene>
    <name evidence="10" type="ORF">BSZ37_20395</name>
</gene>
<dbReference type="Gene3D" id="3.40.50.150">
    <property type="entry name" value="Vaccinia Virus protein VP39"/>
    <property type="match status" value="1"/>
</dbReference>
<dbReference type="PROSITE" id="PS00092">
    <property type="entry name" value="N6_MTASE"/>
    <property type="match status" value="1"/>
</dbReference>
<keyword evidence="2" id="KW-0489">Methyltransferase</keyword>
<dbReference type="InterPro" id="IPR046820">
    <property type="entry name" value="MmeI_TRD"/>
</dbReference>
<dbReference type="SUPFAM" id="SSF53335">
    <property type="entry name" value="S-adenosyl-L-methionine-dependent methyltransferases"/>
    <property type="match status" value="1"/>
</dbReference>
<feature type="region of interest" description="Disordered" evidence="5">
    <location>
        <begin position="557"/>
        <end position="582"/>
    </location>
</feature>
<evidence type="ECO:0000313" key="10">
    <source>
        <dbReference type="EMBL" id="PAP74544.1"/>
    </source>
</evidence>
<evidence type="ECO:0000313" key="11">
    <source>
        <dbReference type="Proteomes" id="UP000216339"/>
    </source>
</evidence>
<evidence type="ECO:0000259" key="6">
    <source>
        <dbReference type="Pfam" id="PF20464"/>
    </source>
</evidence>
<dbReference type="GO" id="GO:0032259">
    <property type="term" value="P:methylation"/>
    <property type="evidence" value="ECO:0007669"/>
    <property type="project" value="UniProtKB-KW"/>
</dbReference>
<name>A0A271IUT2_9BACT</name>
<feature type="compositionally biased region" description="Basic residues" evidence="5">
    <location>
        <begin position="108"/>
        <end position="122"/>
    </location>
</feature>
<dbReference type="RefSeq" id="WP_095512508.1">
    <property type="nucleotide sequence ID" value="NZ_MQWD01000005.1"/>
</dbReference>
<evidence type="ECO:0000256" key="1">
    <source>
        <dbReference type="ARBA" id="ARBA00011900"/>
    </source>
</evidence>
<dbReference type="EC" id="2.1.1.72" evidence="1"/>
<dbReference type="GO" id="GO:0009007">
    <property type="term" value="F:site-specific DNA-methyltransferase (adenine-specific) activity"/>
    <property type="evidence" value="ECO:0007669"/>
    <property type="project" value="UniProtKB-EC"/>
</dbReference>
<proteinExistence type="predicted"/>
<evidence type="ECO:0000256" key="2">
    <source>
        <dbReference type="ARBA" id="ARBA00022603"/>
    </source>
</evidence>
<comment type="caution">
    <text evidence="10">The sequence shown here is derived from an EMBL/GenBank/DDBJ whole genome shotgun (WGS) entry which is preliminary data.</text>
</comment>
<dbReference type="InterPro" id="IPR029063">
    <property type="entry name" value="SAM-dependent_MTases_sf"/>
</dbReference>
<evidence type="ECO:0000256" key="5">
    <source>
        <dbReference type="SAM" id="MobiDB-lite"/>
    </source>
</evidence>
<sequence>MLTSDSPPHSDEDVDPEALDTFIERWRPAQAAEIANAQPFLIELAALLGVPGPEPATKDPARDGYVFERPVDFQDAADAGTGRIDLYKRGCFVLETKQGVDAENAARARGKGKSRSAGHGRRGTPAWDRTLAAAKRQAERYARNLDLDGHQEPVPPLVIACDVGYCLDLYANFGHPQRYVPFPDNRTYRVTLDDLRDPDVRERLRLAWTDPEALDPARRQAAVTRELAATLAELAASLEASGAAPDAVFGFLSRSLFTMFAEDARLIPERSFSGLLAEYRDHLDVLPDALSDLWATMDGGGFSAALKAKLRRFNGGLFAETQALPLDAHQLDLLLAAAEADWREVEPAIFGTLLERALDPRERHKLGAHYTPRAYVERLVVPAVVDPLREEWDAAQAAVAQIEAEAAESAPEGGKALDAHDRATRRAVLAELRRYLTRLTSVRVLDPACGSGNFLYVTLEHLKRIEGEVQAALARYGVSGLDLEGAAVTPAQLLGIEVNPRAAAIADLVLWIGYLQWHLRTHDGPQGLSDPVLKAYGNVECRDAVLAYDAKTPRLGGDGEPVTTWDGRTTKTHPTTGEEVPDPDARTTIYDYEGARPANWPQADFIIGNPPFVGSKRMQSVLGDGYAQALRDAYPALPNGSDYVMYWWHRAAEAVREGEAERFGLITTNSISQTQSRRVVAYHVAGEGGKKAPPPLALAVAVPDHPWVDDVYAAAVRVAMTVGVRGPAEGVVVAVELAKGSEDAPEEEPRHAEVVVERGTVYSDLRAGVDPSLLAPLRANENISHTGVQTNGAGFEIDPDRRAEFEADGASHTLLKTFWGGTQIKKGAPRDKLVIDTFGLSLDELRDGYPVAYGHLYDTVKPERDVNNRPKIRDLWWIHAWERPEMRKATAGLARYLGTVETSKHRYFAYLDADALTNNSAVVLAVEDPYHFGVLSSRIHTTWAVEKGGTLEDRPRYTHTEVFHRFPFPDATDEQKEAIRDAATRLDAHRTRVLAAHPHLDYTAVYDAVEADRAAAAGEGEPLDAGKQKLHRDVGATLLRQIHDDLDRAVADAYGWPVDLEPAELVRRLSTLNIERQAEEAAGLVRYLRPAFQAPGETTQAEIELATPEAVASSVEPEPWPSDTATRALALRRVLREADRPMTVEAVARRFKRAPRAAVADLLDTLASLGQARRADADTFAA</sequence>
<dbReference type="Proteomes" id="UP000216339">
    <property type="component" value="Unassembled WGS sequence"/>
</dbReference>
<evidence type="ECO:0000256" key="3">
    <source>
        <dbReference type="ARBA" id="ARBA00022679"/>
    </source>
</evidence>
<keyword evidence="3" id="KW-0808">Transferase</keyword>
<dbReference type="OrthoDB" id="32195at2"/>
<evidence type="ECO:0000259" key="7">
    <source>
        <dbReference type="Pfam" id="PF20465"/>
    </source>
</evidence>
<dbReference type="PANTHER" id="PTHR33841">
    <property type="entry name" value="DNA METHYLTRANSFERASE YEEA-RELATED"/>
    <property type="match status" value="1"/>
</dbReference>
<accession>A0A271IUT2</accession>
<dbReference type="PANTHER" id="PTHR33841:SF1">
    <property type="entry name" value="DNA METHYLTRANSFERASE A"/>
    <property type="match status" value="1"/>
</dbReference>
<evidence type="ECO:0000256" key="4">
    <source>
        <dbReference type="ARBA" id="ARBA00047942"/>
    </source>
</evidence>
<feature type="domain" description="MmeI-like helicase spacer" evidence="7">
    <location>
        <begin position="250"/>
        <end position="318"/>
    </location>
</feature>
<dbReference type="InterPro" id="IPR002052">
    <property type="entry name" value="DNA_methylase_N6_adenine_CS"/>
</dbReference>
<dbReference type="Pfam" id="PF20465">
    <property type="entry name" value="MmeI_hel"/>
    <property type="match status" value="1"/>
</dbReference>
<dbReference type="InterPro" id="IPR046819">
    <property type="entry name" value="MmeI_hel"/>
</dbReference>
<protein>
    <recommendedName>
        <fullName evidence="1">site-specific DNA-methyltransferase (adenine-specific)</fullName>
        <ecNumber evidence="1">2.1.1.72</ecNumber>
    </recommendedName>
</protein>
<dbReference type="GO" id="GO:0003676">
    <property type="term" value="F:nucleic acid binding"/>
    <property type="evidence" value="ECO:0007669"/>
    <property type="project" value="InterPro"/>
</dbReference>
<keyword evidence="11" id="KW-1185">Reference proteome</keyword>
<feature type="region of interest" description="Disordered" evidence="5">
    <location>
        <begin position="103"/>
        <end position="127"/>
    </location>
</feature>
<dbReference type="Pfam" id="PF20466">
    <property type="entry name" value="MmeI_TRD"/>
    <property type="match status" value="1"/>
</dbReference>
<feature type="domain" description="MmeI-like N-terminal" evidence="6">
    <location>
        <begin position="20"/>
        <end position="240"/>
    </location>
</feature>
<feature type="domain" description="MmeI-like target recognition" evidence="8">
    <location>
        <begin position="792"/>
        <end position="970"/>
    </location>
</feature>
<comment type="catalytic activity">
    <reaction evidence="4">
        <text>a 2'-deoxyadenosine in DNA + S-adenosyl-L-methionine = an N(6)-methyl-2'-deoxyadenosine in DNA + S-adenosyl-L-homocysteine + H(+)</text>
        <dbReference type="Rhea" id="RHEA:15197"/>
        <dbReference type="Rhea" id="RHEA-COMP:12418"/>
        <dbReference type="Rhea" id="RHEA-COMP:12419"/>
        <dbReference type="ChEBI" id="CHEBI:15378"/>
        <dbReference type="ChEBI" id="CHEBI:57856"/>
        <dbReference type="ChEBI" id="CHEBI:59789"/>
        <dbReference type="ChEBI" id="CHEBI:90615"/>
        <dbReference type="ChEBI" id="CHEBI:90616"/>
        <dbReference type="EC" id="2.1.1.72"/>
    </reaction>
</comment>
<dbReference type="Pfam" id="PF20473">
    <property type="entry name" value="MmeI_Mtase"/>
    <property type="match status" value="1"/>
</dbReference>
<feature type="domain" description="MmeI-like DNA-methyltransferase" evidence="9">
    <location>
        <begin position="430"/>
        <end position="682"/>
    </location>
</feature>
<evidence type="ECO:0000259" key="8">
    <source>
        <dbReference type="Pfam" id="PF20466"/>
    </source>
</evidence>
<dbReference type="InterPro" id="IPR050953">
    <property type="entry name" value="N4_N6_ade-DNA_methylase"/>
</dbReference>
<dbReference type="EMBL" id="MQWD01000005">
    <property type="protein sequence ID" value="PAP74544.1"/>
    <property type="molecule type" value="Genomic_DNA"/>
</dbReference>
<reference evidence="10 11" key="1">
    <citation type="submission" date="2016-11" db="EMBL/GenBank/DDBJ databases">
        <title>Study of marine rhodopsin-containing bacteria.</title>
        <authorList>
            <person name="Yoshizawa S."/>
            <person name="Kumagai Y."/>
            <person name="Kogure K."/>
        </authorList>
    </citation>
    <scope>NUCLEOTIDE SEQUENCE [LARGE SCALE GENOMIC DNA]</scope>
    <source>
        <strain evidence="10 11">SAORIC-28</strain>
    </source>
</reference>
<dbReference type="AlphaFoldDB" id="A0A271IUT2"/>
<organism evidence="10 11">
    <name type="scientific">Rubrivirga marina</name>
    <dbReference type="NCBI Taxonomy" id="1196024"/>
    <lineage>
        <taxon>Bacteria</taxon>
        <taxon>Pseudomonadati</taxon>
        <taxon>Rhodothermota</taxon>
        <taxon>Rhodothermia</taxon>
        <taxon>Rhodothermales</taxon>
        <taxon>Rubricoccaceae</taxon>
        <taxon>Rubrivirga</taxon>
    </lineage>
</organism>
<dbReference type="InterPro" id="IPR046816">
    <property type="entry name" value="MmeI_Mtase"/>
</dbReference>